<proteinExistence type="predicted"/>
<sequence>MVSGLTVVVSRASTWASTTDVRGDGIDGDGESDDPTTTRDAAVWGGGCGVGGAAFGESTCAREREHPGLDVLATAVKPTCVNAVAIAALNQYVGPRRIVVVVPDETRCAAFREMATNVECRAEDEFLGGVERGRVEAALEELYPDELGDEGARSRFVGRELGGWYMQQLMKLGASTSKAISSPPLSRKFLIWDLDMIPLRPLDLFKKDDVGRAKAIRQIGGNVIKSYESSYETLTGEKMTYAKDGTSYVTHQMVVDADIVEEMLSVFARRATRMTGVFAEFPPWVTSILESANRKDLKLGFSEYASYASYVAAHHEDEVEVLPTKKWARASGGKLGIALQRWTHKYGLCCPRPGVLKMMKSRRLDYVGHEIGHVDSCRYNSPEHEFSYGLPLRN</sequence>
<dbReference type="EMBL" id="KZ155838">
    <property type="protein sequence ID" value="OUS42463.1"/>
    <property type="molecule type" value="Genomic_DNA"/>
</dbReference>
<reference evidence="2" key="1">
    <citation type="submission" date="2017-04" db="EMBL/GenBank/DDBJ databases">
        <title>Population genomics of picophytoplankton unveils novel chromosome hypervariability.</title>
        <authorList>
            <consortium name="DOE Joint Genome Institute"/>
            <person name="Blanc-Mathieu R."/>
            <person name="Krasovec M."/>
            <person name="Hebrard M."/>
            <person name="Yau S."/>
            <person name="Desgranges E."/>
            <person name="Martin J."/>
            <person name="Schackwitz W."/>
            <person name="Kuo A."/>
            <person name="Salin G."/>
            <person name="Donnadieu C."/>
            <person name="Desdevises Y."/>
            <person name="Sanchez-Ferandin S."/>
            <person name="Moreau H."/>
            <person name="Rivals E."/>
            <person name="Grigoriev I.V."/>
            <person name="Grimsley N."/>
            <person name="Eyre-Walker A."/>
            <person name="Piganeau G."/>
        </authorList>
    </citation>
    <scope>NUCLEOTIDE SEQUENCE [LARGE SCALE GENOMIC DNA]</scope>
    <source>
        <strain evidence="2">RCC 1115</strain>
    </source>
</reference>
<protein>
    <submittedName>
        <fullName evidence="2">Uncharacterized protein</fullName>
    </submittedName>
</protein>
<name>A0A1Y5I314_OSTTA</name>
<evidence type="ECO:0000256" key="1">
    <source>
        <dbReference type="SAM" id="MobiDB-lite"/>
    </source>
</evidence>
<feature type="region of interest" description="Disordered" evidence="1">
    <location>
        <begin position="19"/>
        <end position="38"/>
    </location>
</feature>
<dbReference type="KEGG" id="ota:OT_ostta01g05220"/>
<dbReference type="RefSeq" id="XP_003074574.2">
    <property type="nucleotide sequence ID" value="XM_003074527.2"/>
</dbReference>
<organism evidence="2">
    <name type="scientific">Ostreococcus tauri</name>
    <name type="common">Marine green alga</name>
    <dbReference type="NCBI Taxonomy" id="70448"/>
    <lineage>
        <taxon>Eukaryota</taxon>
        <taxon>Viridiplantae</taxon>
        <taxon>Chlorophyta</taxon>
        <taxon>Mamiellophyceae</taxon>
        <taxon>Mamiellales</taxon>
        <taxon>Bathycoccaceae</taxon>
        <taxon>Ostreococcus</taxon>
    </lineage>
</organism>
<dbReference type="OrthoDB" id="498740at2759"/>
<dbReference type="OMA" id="FVYTGYE"/>
<dbReference type="Proteomes" id="UP000195557">
    <property type="component" value="Unassembled WGS sequence"/>
</dbReference>
<accession>A0A1Y5I314</accession>
<gene>
    <name evidence="2" type="ORF">BE221DRAFT_61264</name>
</gene>
<evidence type="ECO:0000313" key="2">
    <source>
        <dbReference type="EMBL" id="OUS42463.1"/>
    </source>
</evidence>
<dbReference type="eggNOG" id="ENOG502SDI7">
    <property type="taxonomic scope" value="Eukaryota"/>
</dbReference>
<dbReference type="AlphaFoldDB" id="A0A1Y5I314"/>